<protein>
    <recommendedName>
        <fullName evidence="10">One cut domain family member</fullName>
    </recommendedName>
</protein>
<dbReference type="PROSITE" id="PS51042">
    <property type="entry name" value="CUT"/>
    <property type="match status" value="1"/>
</dbReference>
<dbReference type="GO" id="GO:0000981">
    <property type="term" value="F:DNA-binding transcription factor activity, RNA polymerase II-specific"/>
    <property type="evidence" value="ECO:0007669"/>
    <property type="project" value="TreeGrafter"/>
</dbReference>
<dbReference type="InterPro" id="IPR001356">
    <property type="entry name" value="HD"/>
</dbReference>
<evidence type="ECO:0000256" key="8">
    <source>
        <dbReference type="PROSITE-ProRule" id="PRU00108"/>
    </source>
</evidence>
<feature type="compositionally biased region" description="Basic and acidic residues" evidence="11">
    <location>
        <begin position="424"/>
        <end position="436"/>
    </location>
</feature>
<dbReference type="Ensembl" id="ENSLLET00000018540.1">
    <property type="protein sequence ID" value="ENSLLEP00000017843.1"/>
    <property type="gene ID" value="ENSLLEG00000011369.1"/>
</dbReference>
<dbReference type="GO" id="GO:0005634">
    <property type="term" value="C:nucleus"/>
    <property type="evidence" value="ECO:0007669"/>
    <property type="project" value="UniProtKB-SubCell"/>
</dbReference>
<evidence type="ECO:0000256" key="2">
    <source>
        <dbReference type="ARBA" id="ARBA00008190"/>
    </source>
</evidence>
<sequence length="516" mass="57188">MMNAQLTMDSLGDLHGVSHEPVSVTTDLMSNSPHHRSVGHRGNHLSAHARSMGMASILDGGDYHHHRPPDHALTGPLHPTMTMACETPPGMSMSSTYTTLTPLQPLPPISTVSDKFPHHHHHHHHHHPHQRIAGNVSGSFTLMRDDRGLTSMNNLYTPYHKDVTGMGQSLSPLSGSGLGSIHNAQQGLPHYAHPGATMPSEKMLTPNGFEAHHPAMLSRHGEQHLTAQSAGMVPINGIPHHPHAHLNAQGHGQILGSNREQNLSSVTGSQLNNGSNSGQMEEINTKEVAQRITTELKRYSIPQAIFAQRVLCRSQGTLSDLLRNPKPWSKLKSGRETFRRMWKWLQEPEFQRMSALRLAALIPNTSCSHPSQPFHCQKYQYTHCETALVPADPVFQHSGQLSADTLVKIGYPPQSTQSNHMSCKRKEQDHVKDRGNTPKKPRLVFTDVQRRTLHAIFKENKRPSKELQITISQQLGLELSTVSNFFMNARRRSLDKWQDEGSSGSTSSSSSTCTKA</sequence>
<keyword evidence="15" id="KW-1185">Reference proteome</keyword>
<dbReference type="Pfam" id="PF00046">
    <property type="entry name" value="Homeodomain"/>
    <property type="match status" value="1"/>
</dbReference>
<keyword evidence="7 8" id="KW-0539">Nucleus</keyword>
<keyword evidence="3 10" id="KW-0805">Transcription regulation</keyword>
<evidence type="ECO:0000256" key="11">
    <source>
        <dbReference type="SAM" id="MobiDB-lite"/>
    </source>
</evidence>
<evidence type="ECO:0000313" key="15">
    <source>
        <dbReference type="Proteomes" id="UP000694569"/>
    </source>
</evidence>
<dbReference type="FunFam" id="1.10.260.40:FF:000005">
    <property type="entry name" value="One cut domain family member"/>
    <property type="match status" value="1"/>
</dbReference>
<feature type="region of interest" description="Disordered" evidence="11">
    <location>
        <begin position="413"/>
        <end position="440"/>
    </location>
</feature>
<dbReference type="GO" id="GO:0035622">
    <property type="term" value="P:intrahepatic bile duct development"/>
    <property type="evidence" value="ECO:0007669"/>
    <property type="project" value="Ensembl"/>
</dbReference>
<dbReference type="FunFam" id="1.10.10.60:FF:000054">
    <property type="entry name" value="One cut domain family member"/>
    <property type="match status" value="1"/>
</dbReference>
<evidence type="ECO:0000313" key="14">
    <source>
        <dbReference type="Ensembl" id="ENSLLEP00000017843.1"/>
    </source>
</evidence>
<dbReference type="SMART" id="SM01109">
    <property type="entry name" value="CUT"/>
    <property type="match status" value="1"/>
</dbReference>
<evidence type="ECO:0000256" key="3">
    <source>
        <dbReference type="ARBA" id="ARBA00023015"/>
    </source>
</evidence>
<feature type="region of interest" description="Disordered" evidence="11">
    <location>
        <begin position="24"/>
        <end position="43"/>
    </location>
</feature>
<dbReference type="GeneTree" id="ENSGT00950000183103"/>
<feature type="compositionally biased region" description="Basic residues" evidence="11">
    <location>
        <begin position="33"/>
        <end position="43"/>
    </location>
</feature>
<keyword evidence="4 8" id="KW-0238">DNA-binding</keyword>
<evidence type="ECO:0000259" key="13">
    <source>
        <dbReference type="PROSITE" id="PS51042"/>
    </source>
</evidence>
<dbReference type="PANTHER" id="PTHR14057:SF9">
    <property type="entry name" value="HEPATOCYTE NUCLEAR FACTOR 6"/>
    <property type="match status" value="1"/>
</dbReference>
<feature type="domain" description="Homeobox" evidence="12">
    <location>
        <begin position="436"/>
        <end position="496"/>
    </location>
</feature>
<dbReference type="PANTHER" id="PTHR14057">
    <property type="entry name" value="TRANSCRIPTION FACTOR ONECUT"/>
    <property type="match status" value="1"/>
</dbReference>
<evidence type="ECO:0000256" key="1">
    <source>
        <dbReference type="ARBA" id="ARBA00004123"/>
    </source>
</evidence>
<dbReference type="CDD" id="cd00086">
    <property type="entry name" value="homeodomain"/>
    <property type="match status" value="1"/>
</dbReference>
<feature type="region of interest" description="Disordered" evidence="11">
    <location>
        <begin position="495"/>
        <end position="516"/>
    </location>
</feature>
<evidence type="ECO:0000256" key="6">
    <source>
        <dbReference type="ARBA" id="ARBA00023163"/>
    </source>
</evidence>
<comment type="subcellular location">
    <subcellularLocation>
        <location evidence="1 8 9">Nucleus</location>
    </subcellularLocation>
</comment>
<gene>
    <name evidence="14" type="primary">ONECUT1</name>
</gene>
<evidence type="ECO:0000256" key="9">
    <source>
        <dbReference type="RuleBase" id="RU000682"/>
    </source>
</evidence>
<dbReference type="SMART" id="SM00389">
    <property type="entry name" value="HOX"/>
    <property type="match status" value="1"/>
</dbReference>
<reference evidence="14" key="2">
    <citation type="submission" date="2025-09" db="UniProtKB">
        <authorList>
            <consortium name="Ensembl"/>
        </authorList>
    </citation>
    <scope>IDENTIFICATION</scope>
</reference>
<dbReference type="Pfam" id="PF02376">
    <property type="entry name" value="CUT"/>
    <property type="match status" value="1"/>
</dbReference>
<dbReference type="SUPFAM" id="SSF47413">
    <property type="entry name" value="lambda repressor-like DNA-binding domains"/>
    <property type="match status" value="1"/>
</dbReference>
<evidence type="ECO:0000256" key="5">
    <source>
        <dbReference type="ARBA" id="ARBA00023155"/>
    </source>
</evidence>
<dbReference type="AlphaFoldDB" id="A0A8C5MPT4"/>
<dbReference type="OrthoDB" id="10068888at2759"/>
<dbReference type="Proteomes" id="UP000694569">
    <property type="component" value="Unplaced"/>
</dbReference>
<keyword evidence="6 10" id="KW-0804">Transcription</keyword>
<organism evidence="14 15">
    <name type="scientific">Leptobrachium leishanense</name>
    <name type="common">Leishan spiny toad</name>
    <dbReference type="NCBI Taxonomy" id="445787"/>
    <lineage>
        <taxon>Eukaryota</taxon>
        <taxon>Metazoa</taxon>
        <taxon>Chordata</taxon>
        <taxon>Craniata</taxon>
        <taxon>Vertebrata</taxon>
        <taxon>Euteleostomi</taxon>
        <taxon>Amphibia</taxon>
        <taxon>Batrachia</taxon>
        <taxon>Anura</taxon>
        <taxon>Pelobatoidea</taxon>
        <taxon>Megophryidae</taxon>
        <taxon>Leptobrachium</taxon>
    </lineage>
</organism>
<feature type="compositionally biased region" description="Low complexity" evidence="11">
    <location>
        <begin position="501"/>
        <end position="516"/>
    </location>
</feature>
<dbReference type="Gene3D" id="1.10.10.60">
    <property type="entry name" value="Homeodomain-like"/>
    <property type="match status" value="1"/>
</dbReference>
<comment type="similarity">
    <text evidence="2 10">Belongs to the CUT homeobox family.</text>
</comment>
<dbReference type="InterPro" id="IPR010982">
    <property type="entry name" value="Lambda_DNA-bd_dom_sf"/>
</dbReference>
<dbReference type="SUPFAM" id="SSF46689">
    <property type="entry name" value="Homeodomain-like"/>
    <property type="match status" value="1"/>
</dbReference>
<dbReference type="InterPro" id="IPR003350">
    <property type="entry name" value="CUT_dom"/>
</dbReference>
<dbReference type="GO" id="GO:0000978">
    <property type="term" value="F:RNA polymerase II cis-regulatory region sequence-specific DNA binding"/>
    <property type="evidence" value="ECO:0007669"/>
    <property type="project" value="TreeGrafter"/>
</dbReference>
<keyword evidence="5 8" id="KW-0371">Homeobox</keyword>
<feature type="domain" description="CUT" evidence="13">
    <location>
        <begin position="274"/>
        <end position="360"/>
    </location>
</feature>
<dbReference type="InterPro" id="IPR009057">
    <property type="entry name" value="Homeodomain-like_sf"/>
</dbReference>
<dbReference type="Gene3D" id="1.10.260.40">
    <property type="entry name" value="lambda repressor-like DNA-binding domains"/>
    <property type="match status" value="1"/>
</dbReference>
<proteinExistence type="inferred from homology"/>
<accession>A0A8C5MPT4</accession>
<name>A0A8C5MPT4_9ANUR</name>
<evidence type="ECO:0000259" key="12">
    <source>
        <dbReference type="PROSITE" id="PS50071"/>
    </source>
</evidence>
<evidence type="ECO:0000256" key="10">
    <source>
        <dbReference type="RuleBase" id="RU361129"/>
    </source>
</evidence>
<evidence type="ECO:0000256" key="7">
    <source>
        <dbReference type="ARBA" id="ARBA00023242"/>
    </source>
</evidence>
<evidence type="ECO:0000256" key="4">
    <source>
        <dbReference type="ARBA" id="ARBA00023125"/>
    </source>
</evidence>
<dbReference type="InterPro" id="IPR051649">
    <property type="entry name" value="CUT_Homeobox"/>
</dbReference>
<dbReference type="PROSITE" id="PS50071">
    <property type="entry name" value="HOMEOBOX_2"/>
    <property type="match status" value="1"/>
</dbReference>
<feature type="DNA-binding region" description="Homeobox" evidence="8">
    <location>
        <begin position="438"/>
        <end position="497"/>
    </location>
</feature>
<reference evidence="14" key="1">
    <citation type="submission" date="2025-08" db="UniProtKB">
        <authorList>
            <consortium name="Ensembl"/>
        </authorList>
    </citation>
    <scope>IDENTIFICATION</scope>
</reference>